<dbReference type="Proteomes" id="UP000581688">
    <property type="component" value="Unassembled WGS sequence"/>
</dbReference>
<evidence type="ECO:0000256" key="1">
    <source>
        <dbReference type="ARBA" id="ARBA00004651"/>
    </source>
</evidence>
<dbReference type="Pfam" id="PF13396">
    <property type="entry name" value="PLDc_N"/>
    <property type="match status" value="1"/>
</dbReference>
<gene>
    <name evidence="8" type="ORF">HNQ94_003574</name>
</gene>
<keyword evidence="9" id="KW-1185">Reference proteome</keyword>
<comment type="caution">
    <text evidence="8">The sequence shown here is derived from an EMBL/GenBank/DDBJ whole genome shotgun (WGS) entry which is preliminary data.</text>
</comment>
<keyword evidence="5 6" id="KW-0472">Membrane</keyword>
<reference evidence="8 9" key="1">
    <citation type="submission" date="2020-08" db="EMBL/GenBank/DDBJ databases">
        <title>Genomic Encyclopedia of Type Strains, Phase IV (KMG-IV): sequencing the most valuable type-strain genomes for metagenomic binning, comparative biology and taxonomic classification.</title>
        <authorList>
            <person name="Goeker M."/>
        </authorList>
    </citation>
    <scope>NUCLEOTIDE SEQUENCE [LARGE SCALE GENOMIC DNA]</scope>
    <source>
        <strain evidence="8 9">DSM 19612</strain>
    </source>
</reference>
<dbReference type="AlphaFoldDB" id="A0A841Q8W0"/>
<keyword evidence="4 6" id="KW-1133">Transmembrane helix</keyword>
<feature type="transmembrane region" description="Helical" evidence="6">
    <location>
        <begin position="41"/>
        <end position="62"/>
    </location>
</feature>
<evidence type="ECO:0000256" key="4">
    <source>
        <dbReference type="ARBA" id="ARBA00022989"/>
    </source>
</evidence>
<protein>
    <recommendedName>
        <fullName evidence="7">Cardiolipin synthase N-terminal domain-containing protein</fullName>
    </recommendedName>
</protein>
<comment type="subcellular location">
    <subcellularLocation>
        <location evidence="1">Cell membrane</location>
        <topology evidence="1">Multi-pass membrane protein</topology>
    </subcellularLocation>
</comment>
<feature type="transmembrane region" description="Helical" evidence="6">
    <location>
        <begin position="7"/>
        <end position="29"/>
    </location>
</feature>
<dbReference type="InterPro" id="IPR027379">
    <property type="entry name" value="CLS_N"/>
</dbReference>
<feature type="domain" description="Cardiolipin synthase N-terminal" evidence="7">
    <location>
        <begin position="22"/>
        <end position="64"/>
    </location>
</feature>
<evidence type="ECO:0000313" key="9">
    <source>
        <dbReference type="Proteomes" id="UP000581688"/>
    </source>
</evidence>
<proteinExistence type="predicted"/>
<evidence type="ECO:0000256" key="2">
    <source>
        <dbReference type="ARBA" id="ARBA00022475"/>
    </source>
</evidence>
<evidence type="ECO:0000256" key="3">
    <source>
        <dbReference type="ARBA" id="ARBA00022692"/>
    </source>
</evidence>
<evidence type="ECO:0000259" key="7">
    <source>
        <dbReference type="Pfam" id="PF13396"/>
    </source>
</evidence>
<organism evidence="8 9">
    <name type="scientific">Salirhabdus euzebyi</name>
    <dbReference type="NCBI Taxonomy" id="394506"/>
    <lineage>
        <taxon>Bacteria</taxon>
        <taxon>Bacillati</taxon>
        <taxon>Bacillota</taxon>
        <taxon>Bacilli</taxon>
        <taxon>Bacillales</taxon>
        <taxon>Bacillaceae</taxon>
        <taxon>Salirhabdus</taxon>
    </lineage>
</organism>
<name>A0A841Q8W0_9BACI</name>
<dbReference type="EMBL" id="JACHGH010000015">
    <property type="protein sequence ID" value="MBB6455079.1"/>
    <property type="molecule type" value="Genomic_DNA"/>
</dbReference>
<keyword evidence="3 6" id="KW-0812">Transmembrane</keyword>
<evidence type="ECO:0000313" key="8">
    <source>
        <dbReference type="EMBL" id="MBB6455079.1"/>
    </source>
</evidence>
<evidence type="ECO:0000256" key="5">
    <source>
        <dbReference type="ARBA" id="ARBA00023136"/>
    </source>
</evidence>
<dbReference type="RefSeq" id="WP_174497555.1">
    <property type="nucleotide sequence ID" value="NZ_CADDWK010000016.1"/>
</dbReference>
<sequence length="66" mass="7515">MWEELAALNWALIAPLLVIELILIVVALIDLSRIEKANGPKWAWVLIILFVTGIGPIIYFIFGRRQ</sequence>
<keyword evidence="2" id="KW-1003">Cell membrane</keyword>
<dbReference type="GO" id="GO:0005886">
    <property type="term" value="C:plasma membrane"/>
    <property type="evidence" value="ECO:0007669"/>
    <property type="project" value="UniProtKB-SubCell"/>
</dbReference>
<accession>A0A841Q8W0</accession>
<evidence type="ECO:0000256" key="6">
    <source>
        <dbReference type="SAM" id="Phobius"/>
    </source>
</evidence>